<protein>
    <submittedName>
        <fullName evidence="1">Uncharacterized protein</fullName>
    </submittedName>
</protein>
<reference evidence="1 2" key="1">
    <citation type="submission" date="2019-08" db="EMBL/GenBank/DDBJ databases">
        <authorList>
            <person name="Alioto T."/>
            <person name="Alioto T."/>
            <person name="Gomez Garrido J."/>
        </authorList>
    </citation>
    <scope>NUCLEOTIDE SEQUENCE [LARGE SCALE GENOMIC DNA]</scope>
</reference>
<gene>
    <name evidence="1" type="ORF">CINCED_3A015916</name>
</gene>
<dbReference type="EMBL" id="CABPRJ010001449">
    <property type="protein sequence ID" value="VVC37587.1"/>
    <property type="molecule type" value="Genomic_DNA"/>
</dbReference>
<name>A0A5E4N3A9_9HEMI</name>
<feature type="non-terminal residue" evidence="1">
    <location>
        <position position="1"/>
    </location>
</feature>
<dbReference type="Proteomes" id="UP000325440">
    <property type="component" value="Unassembled WGS sequence"/>
</dbReference>
<organism evidence="1 2">
    <name type="scientific">Cinara cedri</name>
    <dbReference type="NCBI Taxonomy" id="506608"/>
    <lineage>
        <taxon>Eukaryota</taxon>
        <taxon>Metazoa</taxon>
        <taxon>Ecdysozoa</taxon>
        <taxon>Arthropoda</taxon>
        <taxon>Hexapoda</taxon>
        <taxon>Insecta</taxon>
        <taxon>Pterygota</taxon>
        <taxon>Neoptera</taxon>
        <taxon>Paraneoptera</taxon>
        <taxon>Hemiptera</taxon>
        <taxon>Sternorrhyncha</taxon>
        <taxon>Aphidomorpha</taxon>
        <taxon>Aphidoidea</taxon>
        <taxon>Aphididae</taxon>
        <taxon>Lachninae</taxon>
        <taxon>Cinara</taxon>
    </lineage>
</organism>
<dbReference type="AlphaFoldDB" id="A0A5E4N3A9"/>
<evidence type="ECO:0000313" key="2">
    <source>
        <dbReference type="Proteomes" id="UP000325440"/>
    </source>
</evidence>
<evidence type="ECO:0000313" key="1">
    <source>
        <dbReference type="EMBL" id="VVC37587.1"/>
    </source>
</evidence>
<proteinExistence type="predicted"/>
<sequence>WRATTLDRKSHMWLATSGLELFQIQLVLHLDDQMVYLKLFVVKNMKKIVLSGITQLLAVGR</sequence>
<keyword evidence="2" id="KW-1185">Reference proteome</keyword>
<accession>A0A5E4N3A9</accession>